<evidence type="ECO:0000313" key="2">
    <source>
        <dbReference type="Proteomes" id="UP000217790"/>
    </source>
</evidence>
<dbReference type="STRING" id="47427.A0A2H3DHU0"/>
<reference evidence="2" key="1">
    <citation type="journal article" date="2017" name="Nat. Ecol. Evol.">
        <title>Genome expansion and lineage-specific genetic innovations in the forest pathogenic fungi Armillaria.</title>
        <authorList>
            <person name="Sipos G."/>
            <person name="Prasanna A.N."/>
            <person name="Walter M.C."/>
            <person name="O'Connor E."/>
            <person name="Balint B."/>
            <person name="Krizsan K."/>
            <person name="Kiss B."/>
            <person name="Hess J."/>
            <person name="Varga T."/>
            <person name="Slot J."/>
            <person name="Riley R."/>
            <person name="Boka B."/>
            <person name="Rigling D."/>
            <person name="Barry K."/>
            <person name="Lee J."/>
            <person name="Mihaltcheva S."/>
            <person name="LaButti K."/>
            <person name="Lipzen A."/>
            <person name="Waldron R."/>
            <person name="Moloney N.M."/>
            <person name="Sperisen C."/>
            <person name="Kredics L."/>
            <person name="Vagvoelgyi C."/>
            <person name="Patrignani A."/>
            <person name="Fitzpatrick D."/>
            <person name="Nagy I."/>
            <person name="Doyle S."/>
            <person name="Anderson J.B."/>
            <person name="Grigoriev I.V."/>
            <person name="Gueldener U."/>
            <person name="Muensterkoetter M."/>
            <person name="Nagy L.G."/>
        </authorList>
    </citation>
    <scope>NUCLEOTIDE SEQUENCE [LARGE SCALE GENOMIC DNA]</scope>
    <source>
        <strain evidence="2">Ar21-2</strain>
    </source>
</reference>
<protein>
    <recommendedName>
        <fullName evidence="3">F-box domain-containing protein</fullName>
    </recommendedName>
</protein>
<dbReference type="OrthoDB" id="10503365at2759"/>
<proteinExistence type="predicted"/>
<organism evidence="1 2">
    <name type="scientific">Armillaria gallica</name>
    <name type="common">Bulbous honey fungus</name>
    <name type="synonym">Armillaria bulbosa</name>
    <dbReference type="NCBI Taxonomy" id="47427"/>
    <lineage>
        <taxon>Eukaryota</taxon>
        <taxon>Fungi</taxon>
        <taxon>Dikarya</taxon>
        <taxon>Basidiomycota</taxon>
        <taxon>Agaricomycotina</taxon>
        <taxon>Agaricomycetes</taxon>
        <taxon>Agaricomycetidae</taxon>
        <taxon>Agaricales</taxon>
        <taxon>Marasmiineae</taxon>
        <taxon>Physalacriaceae</taxon>
        <taxon>Armillaria</taxon>
    </lineage>
</organism>
<name>A0A2H3DHU0_ARMGA</name>
<evidence type="ECO:0000313" key="1">
    <source>
        <dbReference type="EMBL" id="PBK93404.1"/>
    </source>
</evidence>
<evidence type="ECO:0008006" key="3">
    <source>
        <dbReference type="Google" id="ProtNLM"/>
    </source>
</evidence>
<accession>A0A2H3DHU0</accession>
<dbReference type="InParanoid" id="A0A2H3DHU0"/>
<dbReference type="EMBL" id="KZ293656">
    <property type="protein sequence ID" value="PBK93404.1"/>
    <property type="molecule type" value="Genomic_DNA"/>
</dbReference>
<sequence length="195" mass="22518">MHYLTFDNRLVQASNQLHMLSSYPTCGFLGLSDQESDREHDTASIVPHRPVPLSSTDHRRLRTDIFDLENDITLLDHQIRRLRPSVSHLRRVQKRKKSQLQRVRKSSRTSIRSLPVGIIVEIIAFAADDDNGDIYHGVPWVLSHSRRLWRKIVLSTPATWSRIYIDDTMRGQRPSFRHAAPPNISRSFGGDFVIC</sequence>
<dbReference type="AlphaFoldDB" id="A0A2H3DHU0"/>
<keyword evidence="2" id="KW-1185">Reference proteome</keyword>
<gene>
    <name evidence="1" type="ORF">ARMGADRAFT_124597</name>
</gene>
<dbReference type="Proteomes" id="UP000217790">
    <property type="component" value="Unassembled WGS sequence"/>
</dbReference>